<keyword evidence="1" id="KW-1133">Transmembrane helix</keyword>
<feature type="transmembrane region" description="Helical" evidence="1">
    <location>
        <begin position="63"/>
        <end position="88"/>
    </location>
</feature>
<gene>
    <name evidence="2" type="ORF">CYNAS_LOCUS22325</name>
</gene>
<keyword evidence="3" id="KW-1185">Reference proteome</keyword>
<accession>A0AA36MIK2</accession>
<name>A0AA36MIK2_CYLNA</name>
<keyword evidence="1" id="KW-0472">Membrane</keyword>
<dbReference type="AlphaFoldDB" id="A0AA36MIK2"/>
<dbReference type="EMBL" id="CATQJL010000326">
    <property type="protein sequence ID" value="CAJ0610342.1"/>
    <property type="molecule type" value="Genomic_DNA"/>
</dbReference>
<evidence type="ECO:0000313" key="2">
    <source>
        <dbReference type="EMBL" id="CAJ0610342.1"/>
    </source>
</evidence>
<protein>
    <recommendedName>
        <fullName evidence="4">CX domain-containing protein</fullName>
    </recommendedName>
</protein>
<proteinExistence type="predicted"/>
<dbReference type="Proteomes" id="UP001176961">
    <property type="component" value="Unassembled WGS sequence"/>
</dbReference>
<keyword evidence="1" id="KW-0812">Transmembrane</keyword>
<evidence type="ECO:0000313" key="3">
    <source>
        <dbReference type="Proteomes" id="UP001176961"/>
    </source>
</evidence>
<organism evidence="2 3">
    <name type="scientific">Cylicocyclus nassatus</name>
    <name type="common">Nematode worm</name>
    <dbReference type="NCBI Taxonomy" id="53992"/>
    <lineage>
        <taxon>Eukaryota</taxon>
        <taxon>Metazoa</taxon>
        <taxon>Ecdysozoa</taxon>
        <taxon>Nematoda</taxon>
        <taxon>Chromadorea</taxon>
        <taxon>Rhabditida</taxon>
        <taxon>Rhabditina</taxon>
        <taxon>Rhabditomorpha</taxon>
        <taxon>Strongyloidea</taxon>
        <taxon>Strongylidae</taxon>
        <taxon>Cylicocyclus</taxon>
    </lineage>
</organism>
<reference evidence="2" key="1">
    <citation type="submission" date="2023-07" db="EMBL/GenBank/DDBJ databases">
        <authorList>
            <consortium name="CYATHOMIX"/>
        </authorList>
    </citation>
    <scope>NUCLEOTIDE SEQUENCE</scope>
    <source>
        <strain evidence="2">N/A</strain>
    </source>
</reference>
<evidence type="ECO:0008006" key="4">
    <source>
        <dbReference type="Google" id="ProtNLM"/>
    </source>
</evidence>
<comment type="caution">
    <text evidence="2">The sequence shown here is derived from an EMBL/GenBank/DDBJ whole genome shotgun (WGS) entry which is preliminary data.</text>
</comment>
<sequence length="261" mass="29210">MEIALQDQSKGILYEGYTKAFRECIFEEGDVVGKNERYEFRCDYDLECCGRTCCIPEDATIPLWLMIIFIILAAVLLLAILGTLLWLLAKRRKQKPKKAGYMGDESASKGGYTALHSQRYNGTGRDSDDRGVLVHEQETYSTPDHLYGGYGSRYSHSDSHRGYPSRRDVGGYGNGMYDGGGVGRDGNGGGVTREIAIRDARRDFSRPYDRERVRDVGGSRVTVSSDGGSMVRHGVHETVEESFKQEITYERPASTDSREML</sequence>
<evidence type="ECO:0000256" key="1">
    <source>
        <dbReference type="SAM" id="Phobius"/>
    </source>
</evidence>